<dbReference type="GO" id="GO:0016301">
    <property type="term" value="F:kinase activity"/>
    <property type="evidence" value="ECO:0007669"/>
    <property type="project" value="UniProtKB-KW"/>
</dbReference>
<evidence type="ECO:0000256" key="1">
    <source>
        <dbReference type="ARBA" id="ARBA00006479"/>
    </source>
</evidence>
<dbReference type="InterPro" id="IPR000600">
    <property type="entry name" value="ROK"/>
</dbReference>
<dbReference type="PROSITE" id="PS01125">
    <property type="entry name" value="ROK"/>
    <property type="match status" value="1"/>
</dbReference>
<feature type="domain" description="HTH marR-type" evidence="2">
    <location>
        <begin position="6"/>
        <end position="46"/>
    </location>
</feature>
<dbReference type="InterPro" id="IPR049874">
    <property type="entry name" value="ROK_cs"/>
</dbReference>
<keyword evidence="3" id="KW-0808">Transferase</keyword>
<dbReference type="InterPro" id="IPR036388">
    <property type="entry name" value="WH-like_DNA-bd_sf"/>
</dbReference>
<dbReference type="Pfam" id="PF00480">
    <property type="entry name" value="ROK"/>
    <property type="match status" value="1"/>
</dbReference>
<dbReference type="Gene3D" id="1.10.10.10">
    <property type="entry name" value="Winged helix-like DNA-binding domain superfamily/Winged helix DNA-binding domain"/>
    <property type="match status" value="1"/>
</dbReference>
<protein>
    <submittedName>
        <fullName evidence="3">Sugar kinase</fullName>
    </submittedName>
</protein>
<dbReference type="EMBL" id="BMOD01000013">
    <property type="protein sequence ID" value="GGJ43022.1"/>
    <property type="molecule type" value="Genomic_DNA"/>
</dbReference>
<dbReference type="PANTHER" id="PTHR18964:SF149">
    <property type="entry name" value="BIFUNCTIONAL UDP-N-ACETYLGLUCOSAMINE 2-EPIMERASE_N-ACETYLMANNOSAMINE KINASE"/>
    <property type="match status" value="1"/>
</dbReference>
<evidence type="ECO:0000259" key="2">
    <source>
        <dbReference type="Pfam" id="PF12802"/>
    </source>
</evidence>
<dbReference type="Proteomes" id="UP000632222">
    <property type="component" value="Unassembled WGS sequence"/>
</dbReference>
<comment type="similarity">
    <text evidence="1">Belongs to the ROK (NagC/XylR) family.</text>
</comment>
<dbReference type="InterPro" id="IPR036390">
    <property type="entry name" value="WH_DNA-bd_sf"/>
</dbReference>
<dbReference type="InterPro" id="IPR000835">
    <property type="entry name" value="HTH_MarR-typ"/>
</dbReference>
<reference evidence="4" key="1">
    <citation type="journal article" date="2019" name="Int. J. Syst. Evol. Microbiol.">
        <title>The Global Catalogue of Microorganisms (GCM) 10K type strain sequencing project: providing services to taxonomists for standard genome sequencing and annotation.</title>
        <authorList>
            <consortium name="The Broad Institute Genomics Platform"/>
            <consortium name="The Broad Institute Genome Sequencing Center for Infectious Disease"/>
            <person name="Wu L."/>
            <person name="Ma J."/>
        </authorList>
    </citation>
    <scope>NUCLEOTIDE SEQUENCE [LARGE SCALE GENOMIC DNA]</scope>
    <source>
        <strain evidence="4">JCM 14370</strain>
    </source>
</reference>
<sequence length="376" mass="40291">MTTHDQVLSLIRQHQEISQAEIRTLTGLSASAVSSAVKRAQQLGVVHESGITQEALGRPRKLLKLNPDYGYTIGVQVNSNYNQIVLCDLHGNIIQRDTLSHPTLDPHVIAADIQQFAIRVTHRPILGIGLAVSGIIDHERGICLDSTTAGWHDVPIGPIVQQATGIPTHVENDANSLGIAEMLFGEARHASSFVIMTIGKGIGAGIVIQRNLYRGRNGVAGEIGHIRITSPSKVQCHCGKTGCLEATSGALAIAREFQERLGTPVSINELPTLIAEHKDLAAEILGGVGERLGIALAQLATTFDPDAVFVAPEPHLGLSSLEPIVQDSFKAELLPVTRTPTTLRFLTESTDMWARGAASVAIDQFFTSLSQEFITA</sequence>
<name>A0ABQ2D2A8_9DEIO</name>
<dbReference type="SUPFAM" id="SSF46785">
    <property type="entry name" value="Winged helix' DNA-binding domain"/>
    <property type="match status" value="1"/>
</dbReference>
<comment type="caution">
    <text evidence="3">The sequence shown here is derived from an EMBL/GenBank/DDBJ whole genome shotgun (WGS) entry which is preliminary data.</text>
</comment>
<gene>
    <name evidence="3" type="ORF">GCM10008938_31540</name>
</gene>
<dbReference type="SUPFAM" id="SSF53067">
    <property type="entry name" value="Actin-like ATPase domain"/>
    <property type="match status" value="1"/>
</dbReference>
<dbReference type="Pfam" id="PF12802">
    <property type="entry name" value="MarR_2"/>
    <property type="match status" value="1"/>
</dbReference>
<keyword evidence="3" id="KW-0418">Kinase</keyword>
<evidence type="ECO:0000313" key="4">
    <source>
        <dbReference type="Proteomes" id="UP000632222"/>
    </source>
</evidence>
<evidence type="ECO:0000313" key="3">
    <source>
        <dbReference type="EMBL" id="GGJ43022.1"/>
    </source>
</evidence>
<keyword evidence="4" id="KW-1185">Reference proteome</keyword>
<dbReference type="PANTHER" id="PTHR18964">
    <property type="entry name" value="ROK (REPRESSOR, ORF, KINASE) FAMILY"/>
    <property type="match status" value="1"/>
</dbReference>
<proteinExistence type="inferred from homology"/>
<dbReference type="InterPro" id="IPR043129">
    <property type="entry name" value="ATPase_NBD"/>
</dbReference>
<dbReference type="Gene3D" id="3.30.420.40">
    <property type="match status" value="2"/>
</dbReference>
<dbReference type="RefSeq" id="WP_189004038.1">
    <property type="nucleotide sequence ID" value="NZ_BMOD01000013.1"/>
</dbReference>
<organism evidence="3 4">
    <name type="scientific">Deinococcus roseus</name>
    <dbReference type="NCBI Taxonomy" id="392414"/>
    <lineage>
        <taxon>Bacteria</taxon>
        <taxon>Thermotogati</taxon>
        <taxon>Deinococcota</taxon>
        <taxon>Deinococci</taxon>
        <taxon>Deinococcales</taxon>
        <taxon>Deinococcaceae</taxon>
        <taxon>Deinococcus</taxon>
    </lineage>
</organism>
<accession>A0ABQ2D2A8</accession>